<dbReference type="SMART" id="SM00248">
    <property type="entry name" value="ANK"/>
    <property type="match status" value="1"/>
</dbReference>
<feature type="transmembrane region" description="Helical" evidence="2">
    <location>
        <begin position="36"/>
        <end position="58"/>
    </location>
</feature>
<evidence type="ECO:0000313" key="3">
    <source>
        <dbReference type="EMBL" id="PWV60203.1"/>
    </source>
</evidence>
<dbReference type="Pfam" id="PF13857">
    <property type="entry name" value="Ank_5"/>
    <property type="match status" value="1"/>
</dbReference>
<dbReference type="InterPro" id="IPR036770">
    <property type="entry name" value="Ankyrin_rpt-contain_sf"/>
</dbReference>
<evidence type="ECO:0000256" key="2">
    <source>
        <dbReference type="SAM" id="Phobius"/>
    </source>
</evidence>
<feature type="repeat" description="ANK" evidence="1">
    <location>
        <begin position="136"/>
        <end position="168"/>
    </location>
</feature>
<reference evidence="3 4" key="1">
    <citation type="submission" date="2018-05" db="EMBL/GenBank/DDBJ databases">
        <title>Genomic Encyclopedia of Type Strains, Phase IV (KMG-IV): sequencing the most valuable type-strain genomes for metagenomic binning, comparative biology and taxonomic classification.</title>
        <authorList>
            <person name="Goeker M."/>
        </authorList>
    </citation>
    <scope>NUCLEOTIDE SEQUENCE [LARGE SCALE GENOMIC DNA]</scope>
    <source>
        <strain evidence="3 4">DSM 23606</strain>
    </source>
</reference>
<comment type="caution">
    <text evidence="3">The sequence shown here is derived from an EMBL/GenBank/DDBJ whole genome shotgun (WGS) entry which is preliminary data.</text>
</comment>
<keyword evidence="2" id="KW-0472">Membrane</keyword>
<dbReference type="EMBL" id="QGTJ01000008">
    <property type="protein sequence ID" value="PWV60203.1"/>
    <property type="molecule type" value="Genomic_DNA"/>
</dbReference>
<evidence type="ECO:0000256" key="1">
    <source>
        <dbReference type="PROSITE-ProRule" id="PRU00023"/>
    </source>
</evidence>
<gene>
    <name evidence="3" type="ORF">C7443_108132</name>
</gene>
<dbReference type="SUPFAM" id="SSF48403">
    <property type="entry name" value="Ankyrin repeat"/>
    <property type="match status" value="1"/>
</dbReference>
<accession>A0A317MSK0</accession>
<dbReference type="PROSITE" id="PS50297">
    <property type="entry name" value="ANK_REP_REGION"/>
    <property type="match status" value="1"/>
</dbReference>
<keyword evidence="2" id="KW-1133">Transmembrane helix</keyword>
<dbReference type="InterPro" id="IPR002110">
    <property type="entry name" value="Ankyrin_rpt"/>
</dbReference>
<keyword evidence="4" id="KW-1185">Reference proteome</keyword>
<organism evidence="3 4">
    <name type="scientific">Plasticicumulans acidivorans</name>
    <dbReference type="NCBI Taxonomy" id="886464"/>
    <lineage>
        <taxon>Bacteria</taxon>
        <taxon>Pseudomonadati</taxon>
        <taxon>Pseudomonadota</taxon>
        <taxon>Gammaproteobacteria</taxon>
        <taxon>Candidatus Competibacteraceae</taxon>
        <taxon>Plasticicumulans</taxon>
    </lineage>
</organism>
<evidence type="ECO:0000313" key="4">
    <source>
        <dbReference type="Proteomes" id="UP000246569"/>
    </source>
</evidence>
<keyword evidence="2" id="KW-0812">Transmembrane</keyword>
<dbReference type="Gene3D" id="1.25.40.20">
    <property type="entry name" value="Ankyrin repeat-containing domain"/>
    <property type="match status" value="1"/>
</dbReference>
<protein>
    <submittedName>
        <fullName evidence="3">Ankyrin repeat protein</fullName>
    </submittedName>
</protein>
<sequence>MGNRVKSYFLHISSMIAPQKQEPCGVDMRKGWRGSLWVVAILVVLSFGVWAYYVSIYFKHIYTLTACSQGQIALIPKSLCRTYLYHFRGTKNDIDQINYDGSLFEIISGFEKEDQTKLLSFFIEKGVGINELNGRTGTSPLHEAVLDNNLEVTELLLTHGANPLVKDKKRSLTPLDLALQLKGRRGQPDRTAVIECLERTLQNYDTH</sequence>
<proteinExistence type="predicted"/>
<dbReference type="Proteomes" id="UP000246569">
    <property type="component" value="Unassembled WGS sequence"/>
</dbReference>
<dbReference type="PROSITE" id="PS50088">
    <property type="entry name" value="ANK_REPEAT"/>
    <property type="match status" value="1"/>
</dbReference>
<dbReference type="AlphaFoldDB" id="A0A317MSK0"/>
<keyword evidence="1" id="KW-0040">ANK repeat</keyword>
<name>A0A317MSK0_9GAMM</name>